<name>A0A8J2LJG1_9HEXA</name>
<feature type="non-terminal residue" evidence="2">
    <location>
        <position position="1"/>
    </location>
</feature>
<evidence type="ECO:0000256" key="1">
    <source>
        <dbReference type="SAM" id="MobiDB-lite"/>
    </source>
</evidence>
<organism evidence="2 3">
    <name type="scientific">Allacma fusca</name>
    <dbReference type="NCBI Taxonomy" id="39272"/>
    <lineage>
        <taxon>Eukaryota</taxon>
        <taxon>Metazoa</taxon>
        <taxon>Ecdysozoa</taxon>
        <taxon>Arthropoda</taxon>
        <taxon>Hexapoda</taxon>
        <taxon>Collembola</taxon>
        <taxon>Symphypleona</taxon>
        <taxon>Sminthuridae</taxon>
        <taxon>Allacma</taxon>
    </lineage>
</organism>
<evidence type="ECO:0000313" key="2">
    <source>
        <dbReference type="EMBL" id="CAG7834234.1"/>
    </source>
</evidence>
<reference evidence="2" key="1">
    <citation type="submission" date="2021-06" db="EMBL/GenBank/DDBJ databases">
        <authorList>
            <person name="Hodson N. C."/>
            <person name="Mongue J. A."/>
            <person name="Jaron S. K."/>
        </authorList>
    </citation>
    <scope>NUCLEOTIDE SEQUENCE</scope>
</reference>
<dbReference type="AlphaFoldDB" id="A0A8J2LJG1"/>
<keyword evidence="3" id="KW-1185">Reference proteome</keyword>
<dbReference type="Proteomes" id="UP000708208">
    <property type="component" value="Unassembled WGS sequence"/>
</dbReference>
<feature type="compositionally biased region" description="Polar residues" evidence="1">
    <location>
        <begin position="76"/>
        <end position="92"/>
    </location>
</feature>
<proteinExistence type="predicted"/>
<accession>A0A8J2LJG1</accession>
<dbReference type="EMBL" id="CAJVCH010570164">
    <property type="protein sequence ID" value="CAG7834234.1"/>
    <property type="molecule type" value="Genomic_DNA"/>
</dbReference>
<sequence length="200" mass="22073">MANYELVERTLEELGFKDEYLQLFIDCLTDPKLAPALESVIPQAGRRIKFLKQFSDLKLEDTQNAATETQDHDNSKMGQSSKNLTPNSSLTGDSAVDGSVNVTKFVPVAPNLIHESLQNTSTTSTSGQILLKADSSSTHETFSTVNTVESNFDISSSTEDFQMTGTHERPASQPQGPHPLQIMNFKEFTVDSESLGMEFY</sequence>
<feature type="region of interest" description="Disordered" evidence="1">
    <location>
        <begin position="62"/>
        <end position="96"/>
    </location>
</feature>
<gene>
    <name evidence="2" type="ORF">AFUS01_LOCUS43761</name>
</gene>
<comment type="caution">
    <text evidence="2">The sequence shown here is derived from an EMBL/GenBank/DDBJ whole genome shotgun (WGS) entry which is preliminary data.</text>
</comment>
<protein>
    <submittedName>
        <fullName evidence="2">Uncharacterized protein</fullName>
    </submittedName>
</protein>
<evidence type="ECO:0000313" key="3">
    <source>
        <dbReference type="Proteomes" id="UP000708208"/>
    </source>
</evidence>